<proteinExistence type="predicted"/>
<evidence type="ECO:0000256" key="1">
    <source>
        <dbReference type="SAM" id="MobiDB-lite"/>
    </source>
</evidence>
<feature type="compositionally biased region" description="Polar residues" evidence="1">
    <location>
        <begin position="23"/>
        <end position="35"/>
    </location>
</feature>
<evidence type="ECO:0000259" key="2">
    <source>
        <dbReference type="Pfam" id="PF01617"/>
    </source>
</evidence>
<organism evidence="3 4">
    <name type="scientific">Anaplasma phagocytophilum str. NCH-1</name>
    <dbReference type="NCBI Taxonomy" id="1359161"/>
    <lineage>
        <taxon>Bacteria</taxon>
        <taxon>Pseudomonadati</taxon>
        <taxon>Pseudomonadota</taxon>
        <taxon>Alphaproteobacteria</taxon>
        <taxon>Rickettsiales</taxon>
        <taxon>Anaplasmataceae</taxon>
        <taxon>Anaplasma</taxon>
        <taxon>phagocytophilum group</taxon>
    </lineage>
</organism>
<sequence>MSGFVNTVKVGEGKNWPRGRASDGSSKNIEGDPNSNAKAVAKDLVQELTPEEKTIVAGLLAKTIEGGEVVEIRAVSSTSVMVNACYDLLSEG</sequence>
<feature type="domain" description="Msp4/OMP-like" evidence="2">
    <location>
        <begin position="59"/>
        <end position="92"/>
    </location>
</feature>
<dbReference type="EMBL" id="LANT01000010">
    <property type="protein sequence ID" value="KJV59343.1"/>
    <property type="molecule type" value="Genomic_DNA"/>
</dbReference>
<accession>A0A0F3MU89</accession>
<dbReference type="InterPro" id="IPR002566">
    <property type="entry name" value="Msp4_OMP-like"/>
</dbReference>
<dbReference type="Proteomes" id="UP000033754">
    <property type="component" value="Unassembled WGS sequence"/>
</dbReference>
<name>A0A0F3MU89_ANAPH</name>
<dbReference type="Pfam" id="PF01617">
    <property type="entry name" value="Surface_Ag_2"/>
    <property type="match status" value="1"/>
</dbReference>
<gene>
    <name evidence="3" type="ORF">EPHNCH_1583</name>
</gene>
<reference evidence="3 4" key="1">
    <citation type="submission" date="2015-01" db="EMBL/GenBank/DDBJ databases">
        <title>Genome Sequencing of Rickettsiales.</title>
        <authorList>
            <person name="Daugherty S.C."/>
            <person name="Su Q."/>
            <person name="Abolude K."/>
            <person name="Beier-Sexton M."/>
            <person name="Carlyon J.A."/>
            <person name="Carter R."/>
            <person name="Day N.P."/>
            <person name="Dumler S.J."/>
            <person name="Dyachenko V."/>
            <person name="Godinez A."/>
            <person name="Kurtti T.J."/>
            <person name="Lichay M."/>
            <person name="Mullins K.E."/>
            <person name="Ott S."/>
            <person name="Pappas-Brown V."/>
            <person name="Paris D.H."/>
            <person name="Patel P."/>
            <person name="Richards A.L."/>
            <person name="Sadzewicz L."/>
            <person name="Sears K."/>
            <person name="Seidman D."/>
            <person name="Sengamalay N."/>
            <person name="Stenos J."/>
            <person name="Tallon L.J."/>
            <person name="Vincent G."/>
            <person name="Fraser C.M."/>
            <person name="Munderloh U."/>
            <person name="Dunning-Hotopp J.C."/>
        </authorList>
    </citation>
    <scope>NUCLEOTIDE SEQUENCE [LARGE SCALE GENOMIC DNA]</scope>
    <source>
        <strain evidence="3 4">NCH-1</strain>
    </source>
</reference>
<evidence type="ECO:0000313" key="4">
    <source>
        <dbReference type="Proteomes" id="UP000033754"/>
    </source>
</evidence>
<dbReference type="PATRIC" id="fig|1359161.3.peg.1790"/>
<protein>
    <submittedName>
        <fullName evidence="3">Surface antigen family protein</fullName>
    </submittedName>
</protein>
<comment type="caution">
    <text evidence="3">The sequence shown here is derived from an EMBL/GenBank/DDBJ whole genome shotgun (WGS) entry which is preliminary data.</text>
</comment>
<feature type="region of interest" description="Disordered" evidence="1">
    <location>
        <begin position="1"/>
        <end position="35"/>
    </location>
</feature>
<evidence type="ECO:0000313" key="3">
    <source>
        <dbReference type="EMBL" id="KJV59343.1"/>
    </source>
</evidence>
<dbReference type="AlphaFoldDB" id="A0A0F3MU89"/>